<dbReference type="Gene3D" id="3.20.20.70">
    <property type="entry name" value="Aldolase class I"/>
    <property type="match status" value="1"/>
</dbReference>
<dbReference type="Proteomes" id="UP001597493">
    <property type="component" value="Unassembled WGS sequence"/>
</dbReference>
<dbReference type="InterPro" id="IPR028581">
    <property type="entry name" value="DeoC_typeI"/>
</dbReference>
<comment type="pathway">
    <text evidence="6">Carbohydrate degradation; 2-deoxy-D-ribose 1-phosphate degradation; D-glyceraldehyde 3-phosphate and acetaldehyde from 2-deoxy-alpha-D-ribose 1-phosphate: step 2/2.</text>
</comment>
<comment type="function">
    <text evidence="6">Catalyzes a reversible aldol reaction between acetaldehyde and D-glyceraldehyde 3-phosphate to generate 2-deoxy-D-ribose 5-phosphate.</text>
</comment>
<comment type="caution">
    <text evidence="7">The sequence shown here is derived from an EMBL/GenBank/DDBJ whole genome shotgun (WGS) entry which is preliminary data.</text>
</comment>
<dbReference type="PIRSF" id="PIRSF001357">
    <property type="entry name" value="DeoC"/>
    <property type="match status" value="1"/>
</dbReference>
<evidence type="ECO:0000256" key="1">
    <source>
        <dbReference type="ARBA" id="ARBA00010936"/>
    </source>
</evidence>
<proteinExistence type="inferred from homology"/>
<name>A0ABW5R055_9BACL</name>
<organism evidence="7 8">
    <name type="scientific">Paenibacillus thailandensis</name>
    <dbReference type="NCBI Taxonomy" id="393250"/>
    <lineage>
        <taxon>Bacteria</taxon>
        <taxon>Bacillati</taxon>
        <taxon>Bacillota</taxon>
        <taxon>Bacilli</taxon>
        <taxon>Bacillales</taxon>
        <taxon>Paenibacillaceae</taxon>
        <taxon>Paenibacillus</taxon>
    </lineage>
</organism>
<dbReference type="HAMAP" id="MF_00114">
    <property type="entry name" value="DeoC_type1"/>
    <property type="match status" value="1"/>
</dbReference>
<evidence type="ECO:0000256" key="4">
    <source>
        <dbReference type="ARBA" id="ARBA00023270"/>
    </source>
</evidence>
<dbReference type="CDD" id="cd00959">
    <property type="entry name" value="DeoC"/>
    <property type="match status" value="1"/>
</dbReference>
<dbReference type="EC" id="4.1.2.4" evidence="6"/>
<comment type="catalytic activity">
    <reaction evidence="5 6">
        <text>2-deoxy-D-ribose 5-phosphate = D-glyceraldehyde 3-phosphate + acetaldehyde</text>
        <dbReference type="Rhea" id="RHEA:12821"/>
        <dbReference type="ChEBI" id="CHEBI:15343"/>
        <dbReference type="ChEBI" id="CHEBI:59776"/>
        <dbReference type="ChEBI" id="CHEBI:62877"/>
        <dbReference type="EC" id="4.1.2.4"/>
    </reaction>
</comment>
<feature type="active site" description="Schiff-base intermediate with acetaldehyde" evidence="6">
    <location>
        <position position="160"/>
    </location>
</feature>
<evidence type="ECO:0000256" key="2">
    <source>
        <dbReference type="ARBA" id="ARBA00022490"/>
    </source>
</evidence>
<feature type="active site" description="Proton donor/acceptor" evidence="6">
    <location>
        <position position="97"/>
    </location>
</feature>
<comment type="similarity">
    <text evidence="1 6">Belongs to the DeoC/FbaB aldolase family. DeoC type 1 subfamily.</text>
</comment>
<dbReference type="Pfam" id="PF01791">
    <property type="entry name" value="DeoC"/>
    <property type="match status" value="1"/>
</dbReference>
<evidence type="ECO:0000256" key="3">
    <source>
        <dbReference type="ARBA" id="ARBA00023239"/>
    </source>
</evidence>
<dbReference type="RefSeq" id="WP_379275877.1">
    <property type="nucleotide sequence ID" value="NZ_JBHUGT010000023.1"/>
</dbReference>
<accession>A0ABW5R055</accession>
<comment type="subcellular location">
    <subcellularLocation>
        <location evidence="6">Cytoplasm</location>
    </subcellularLocation>
</comment>
<keyword evidence="4 6" id="KW-0704">Schiff base</keyword>
<dbReference type="InterPro" id="IPR002915">
    <property type="entry name" value="DeoC/FbaB/LacD_aldolase"/>
</dbReference>
<dbReference type="PANTHER" id="PTHR10889:SF1">
    <property type="entry name" value="DEOXYRIBOSE-PHOSPHATE ALDOLASE"/>
    <property type="match status" value="1"/>
</dbReference>
<keyword evidence="2 6" id="KW-0963">Cytoplasm</keyword>
<reference evidence="8" key="1">
    <citation type="journal article" date="2019" name="Int. J. Syst. Evol. Microbiol.">
        <title>The Global Catalogue of Microorganisms (GCM) 10K type strain sequencing project: providing services to taxonomists for standard genome sequencing and annotation.</title>
        <authorList>
            <consortium name="The Broad Institute Genomics Platform"/>
            <consortium name="The Broad Institute Genome Sequencing Center for Infectious Disease"/>
            <person name="Wu L."/>
            <person name="Ma J."/>
        </authorList>
    </citation>
    <scope>NUCLEOTIDE SEQUENCE [LARGE SCALE GENOMIC DNA]</scope>
    <source>
        <strain evidence="8">TISTR 1827</strain>
    </source>
</reference>
<dbReference type="SMART" id="SM01133">
    <property type="entry name" value="DeoC"/>
    <property type="match status" value="1"/>
</dbReference>
<dbReference type="NCBIfam" id="TIGR00126">
    <property type="entry name" value="deoC"/>
    <property type="match status" value="1"/>
</dbReference>
<dbReference type="GO" id="GO:0004139">
    <property type="term" value="F:deoxyribose-phosphate aldolase activity"/>
    <property type="evidence" value="ECO:0007669"/>
    <property type="project" value="UniProtKB-EC"/>
</dbReference>
<dbReference type="InterPro" id="IPR011343">
    <property type="entry name" value="DeoC"/>
</dbReference>
<keyword evidence="3 6" id="KW-0456">Lyase</keyword>
<evidence type="ECO:0000313" key="7">
    <source>
        <dbReference type="EMBL" id="MFD2662097.1"/>
    </source>
</evidence>
<gene>
    <name evidence="6 7" type="primary">deoC</name>
    <name evidence="7" type="ORF">ACFSW5_17715</name>
</gene>
<evidence type="ECO:0000256" key="6">
    <source>
        <dbReference type="HAMAP-Rule" id="MF_00114"/>
    </source>
</evidence>
<dbReference type="EMBL" id="JBHUMY010000023">
    <property type="protein sequence ID" value="MFD2662097.1"/>
    <property type="molecule type" value="Genomic_DNA"/>
</dbReference>
<dbReference type="PANTHER" id="PTHR10889">
    <property type="entry name" value="DEOXYRIBOSE-PHOSPHATE ALDOLASE"/>
    <property type="match status" value="1"/>
</dbReference>
<sequence>MSELNRSAADVAAAIDHTLLKPDATREMVVKLCEEAAKYRFATVCVNPGWVRLAASKLAGTGVGVTTVVGFPLGATTTLAKAAEARDAIANGATEIDMVMNVGRLKSGDLEGVKSDIAGVAAACGSQAVLKVILETGLLTDEEKETACRLCAEAGAGFVKTSTGFGPGGATEADIALMRRVVGPDMGVKASGGVRDLETALRMMDAGATRIGTSSGVAIVTGGSGEGY</sequence>
<evidence type="ECO:0000256" key="5">
    <source>
        <dbReference type="ARBA" id="ARBA00048791"/>
    </source>
</evidence>
<evidence type="ECO:0000313" key="8">
    <source>
        <dbReference type="Proteomes" id="UP001597493"/>
    </source>
</evidence>
<dbReference type="InterPro" id="IPR013785">
    <property type="entry name" value="Aldolase_TIM"/>
</dbReference>
<keyword evidence="8" id="KW-1185">Reference proteome</keyword>
<protein>
    <recommendedName>
        <fullName evidence="6">Deoxyribose-phosphate aldolase</fullName>
        <shortName evidence="6">DERA</shortName>
        <ecNumber evidence="6">4.1.2.4</ecNumber>
    </recommendedName>
    <alternativeName>
        <fullName evidence="6">2-deoxy-D-ribose 5-phosphate aldolase</fullName>
    </alternativeName>
    <alternativeName>
        <fullName evidence="6">Phosphodeoxyriboaldolase</fullName>
        <shortName evidence="6">Deoxyriboaldolase</shortName>
    </alternativeName>
</protein>
<dbReference type="SUPFAM" id="SSF51569">
    <property type="entry name" value="Aldolase"/>
    <property type="match status" value="1"/>
</dbReference>
<feature type="active site" description="Proton donor/acceptor" evidence="6">
    <location>
        <position position="189"/>
    </location>
</feature>